<dbReference type="EMBL" id="BMLT01000001">
    <property type="protein sequence ID" value="GGO75832.1"/>
    <property type="molecule type" value="Genomic_DNA"/>
</dbReference>
<dbReference type="PROSITE" id="PS51257">
    <property type="entry name" value="PROKAR_LIPOPROTEIN"/>
    <property type="match status" value="1"/>
</dbReference>
<keyword evidence="2" id="KW-1185">Reference proteome</keyword>
<comment type="caution">
    <text evidence="1">The sequence shown here is derived from an EMBL/GenBank/DDBJ whole genome shotgun (WGS) entry which is preliminary data.</text>
</comment>
<gene>
    <name evidence="1" type="ORF">GCM10011348_01560</name>
</gene>
<dbReference type="RefSeq" id="WP_188857376.1">
    <property type="nucleotide sequence ID" value="NZ_BMLT01000001.1"/>
</dbReference>
<name>A0A917Z5F3_9GAMM</name>
<proteinExistence type="predicted"/>
<organism evidence="1 2">
    <name type="scientific">Marinobacterium nitratireducens</name>
    <dbReference type="NCBI Taxonomy" id="518897"/>
    <lineage>
        <taxon>Bacteria</taxon>
        <taxon>Pseudomonadati</taxon>
        <taxon>Pseudomonadota</taxon>
        <taxon>Gammaproteobacteria</taxon>
        <taxon>Oceanospirillales</taxon>
        <taxon>Oceanospirillaceae</taxon>
        <taxon>Marinobacterium</taxon>
    </lineage>
</organism>
<sequence>MFAIARHRPRVRWLTLAMLVLLAGCDRSSPEAMLDNYSTRVARTIDETIDPDLEVADALPLFPARRDRVQPLSDLRQGLIEVLALRHCDLLHLIAERNSSLGKFMAPSQQLVYELRFFDRLRACRKRLYRADESDVELLEQVNAIYAVKLRELPRALWNAIYASQEMEANFSRGDAPLPLSETDATPPAIGALEQLTDIVRLTTRPDWRPPELLARIEEPYEALHRDHFGSQLLKSVVLLTRTLESTALALERREQRYPLCPQDRATPDAKILLNVFGKFYAGEVQPYLARVHRQGERWRSLHAELLRSLPATPAMLDYWDQVYSGDNPSSLWQRYTAAREHHTQAWQSVLRRCQLMPGS</sequence>
<evidence type="ECO:0000313" key="2">
    <source>
        <dbReference type="Proteomes" id="UP000599578"/>
    </source>
</evidence>
<dbReference type="AlphaFoldDB" id="A0A917Z5F3"/>
<protein>
    <recommendedName>
        <fullName evidence="3">DUF3080 domain-containing protein</fullName>
    </recommendedName>
</protein>
<dbReference type="InterPro" id="IPR021431">
    <property type="entry name" value="DUF3080"/>
</dbReference>
<reference evidence="1 2" key="1">
    <citation type="journal article" date="2014" name="Int. J. Syst. Evol. Microbiol.">
        <title>Complete genome sequence of Corynebacterium casei LMG S-19264T (=DSM 44701T), isolated from a smear-ripened cheese.</title>
        <authorList>
            <consortium name="US DOE Joint Genome Institute (JGI-PGF)"/>
            <person name="Walter F."/>
            <person name="Albersmeier A."/>
            <person name="Kalinowski J."/>
            <person name="Ruckert C."/>
        </authorList>
    </citation>
    <scope>NUCLEOTIDE SEQUENCE [LARGE SCALE GENOMIC DNA]</scope>
    <source>
        <strain evidence="1 2">CGMCC 1.7286</strain>
    </source>
</reference>
<accession>A0A917Z5F3</accession>
<dbReference type="Pfam" id="PF11279">
    <property type="entry name" value="DUF3080"/>
    <property type="match status" value="1"/>
</dbReference>
<evidence type="ECO:0008006" key="3">
    <source>
        <dbReference type="Google" id="ProtNLM"/>
    </source>
</evidence>
<dbReference type="Proteomes" id="UP000599578">
    <property type="component" value="Unassembled WGS sequence"/>
</dbReference>
<evidence type="ECO:0000313" key="1">
    <source>
        <dbReference type="EMBL" id="GGO75832.1"/>
    </source>
</evidence>